<comment type="caution">
    <text evidence="1">The sequence shown here is derived from an EMBL/GenBank/DDBJ whole genome shotgun (WGS) entry which is preliminary data.</text>
</comment>
<dbReference type="Proteomes" id="UP001060215">
    <property type="component" value="Chromosome 5"/>
</dbReference>
<accession>A0ACC0HJA2</accession>
<proteinExistence type="predicted"/>
<keyword evidence="2" id="KW-1185">Reference proteome</keyword>
<protein>
    <submittedName>
        <fullName evidence="1">Tetratricopeptide repeat protein 1</fullName>
    </submittedName>
</protein>
<organism evidence="1 2">
    <name type="scientific">Camellia lanceoleosa</name>
    <dbReference type="NCBI Taxonomy" id="1840588"/>
    <lineage>
        <taxon>Eukaryota</taxon>
        <taxon>Viridiplantae</taxon>
        <taxon>Streptophyta</taxon>
        <taxon>Embryophyta</taxon>
        <taxon>Tracheophyta</taxon>
        <taxon>Spermatophyta</taxon>
        <taxon>Magnoliopsida</taxon>
        <taxon>eudicotyledons</taxon>
        <taxon>Gunneridae</taxon>
        <taxon>Pentapetalae</taxon>
        <taxon>asterids</taxon>
        <taxon>Ericales</taxon>
        <taxon>Theaceae</taxon>
        <taxon>Camellia</taxon>
    </lineage>
</organism>
<gene>
    <name evidence="1" type="ORF">LOK49_LG06G03489</name>
</gene>
<evidence type="ECO:0000313" key="1">
    <source>
        <dbReference type="EMBL" id="KAI8012126.1"/>
    </source>
</evidence>
<dbReference type="EMBL" id="CM045762">
    <property type="protein sequence ID" value="KAI8012126.1"/>
    <property type="molecule type" value="Genomic_DNA"/>
</dbReference>
<name>A0ACC0HJA2_9ERIC</name>
<reference evidence="1 2" key="1">
    <citation type="journal article" date="2022" name="Plant J.">
        <title>Chromosome-level genome of Camellia lanceoleosa provides a valuable resource for understanding genome evolution and self-incompatibility.</title>
        <authorList>
            <person name="Gong W."/>
            <person name="Xiao S."/>
            <person name="Wang L."/>
            <person name="Liao Z."/>
            <person name="Chang Y."/>
            <person name="Mo W."/>
            <person name="Hu G."/>
            <person name="Li W."/>
            <person name="Zhao G."/>
            <person name="Zhu H."/>
            <person name="Hu X."/>
            <person name="Ji K."/>
            <person name="Xiang X."/>
            <person name="Song Q."/>
            <person name="Yuan D."/>
            <person name="Jin S."/>
            <person name="Zhang L."/>
        </authorList>
    </citation>
    <scope>NUCLEOTIDE SEQUENCE [LARGE SCALE GENOMIC DNA]</scope>
    <source>
        <strain evidence="1">SQ_2022a</strain>
    </source>
</reference>
<sequence>MFSPETLSNLHSMTVIVEVWFNLTKGKFSSLKSIHCMKNGILHLRKYEDTIKDCTKALELNPNYLKALLRRGEAGEKLEHFEEAIADLKKVLELDHMLVVER</sequence>
<evidence type="ECO:0000313" key="2">
    <source>
        <dbReference type="Proteomes" id="UP001060215"/>
    </source>
</evidence>